<evidence type="ECO:0000313" key="11">
    <source>
        <dbReference type="EMBL" id="RKP10386.1"/>
    </source>
</evidence>
<dbReference type="GO" id="GO:0003723">
    <property type="term" value="F:RNA binding"/>
    <property type="evidence" value="ECO:0007669"/>
    <property type="project" value="TreeGrafter"/>
</dbReference>
<dbReference type="AlphaFoldDB" id="A0A4P9XVS4"/>
<reference evidence="12" key="1">
    <citation type="journal article" date="2018" name="Nat. Microbiol.">
        <title>Leveraging single-cell genomics to expand the fungal tree of life.</title>
        <authorList>
            <person name="Ahrendt S.R."/>
            <person name="Quandt C.A."/>
            <person name="Ciobanu D."/>
            <person name="Clum A."/>
            <person name="Salamov A."/>
            <person name="Andreopoulos B."/>
            <person name="Cheng J.F."/>
            <person name="Woyke T."/>
            <person name="Pelin A."/>
            <person name="Henrissat B."/>
            <person name="Reynolds N.K."/>
            <person name="Benny G.L."/>
            <person name="Smith M.E."/>
            <person name="James T.Y."/>
            <person name="Grigoriev I.V."/>
        </authorList>
    </citation>
    <scope>NUCLEOTIDE SEQUENCE [LARGE SCALE GENOMIC DNA]</scope>
    <source>
        <strain evidence="12">RSA 1356</strain>
    </source>
</reference>
<feature type="domain" description="Helicase C-terminal" evidence="10">
    <location>
        <begin position="222"/>
        <end position="408"/>
    </location>
</feature>
<dbReference type="SMART" id="SM00847">
    <property type="entry name" value="HA2"/>
    <property type="match status" value="1"/>
</dbReference>
<dbReference type="EC" id="3.6.4.13" evidence="1"/>
<accession>A0A4P9XVS4</accession>
<evidence type="ECO:0000256" key="3">
    <source>
        <dbReference type="ARBA" id="ARBA00022741"/>
    </source>
</evidence>
<dbReference type="GO" id="GO:0005524">
    <property type="term" value="F:ATP binding"/>
    <property type="evidence" value="ECO:0007669"/>
    <property type="project" value="UniProtKB-KW"/>
</dbReference>
<keyword evidence="5" id="KW-0347">Helicase</keyword>
<dbReference type="GO" id="GO:0003724">
    <property type="term" value="F:RNA helicase activity"/>
    <property type="evidence" value="ECO:0007669"/>
    <property type="project" value="UniProtKB-EC"/>
</dbReference>
<keyword evidence="3" id="KW-0547">Nucleotide-binding</keyword>
<dbReference type="Gene3D" id="1.20.120.1080">
    <property type="match status" value="1"/>
</dbReference>
<evidence type="ECO:0000256" key="7">
    <source>
        <dbReference type="ARBA" id="ARBA00047984"/>
    </source>
</evidence>
<dbReference type="InterPro" id="IPR001650">
    <property type="entry name" value="Helicase_C-like"/>
</dbReference>
<dbReference type="PROSITE" id="PS51192">
    <property type="entry name" value="HELICASE_ATP_BIND_1"/>
    <property type="match status" value="1"/>
</dbReference>
<dbReference type="Proteomes" id="UP000271241">
    <property type="component" value="Unassembled WGS sequence"/>
</dbReference>
<keyword evidence="12" id="KW-1185">Reference proteome</keyword>
<evidence type="ECO:0000259" key="9">
    <source>
        <dbReference type="PROSITE" id="PS51192"/>
    </source>
</evidence>
<evidence type="ECO:0000256" key="5">
    <source>
        <dbReference type="ARBA" id="ARBA00022806"/>
    </source>
</evidence>
<evidence type="ECO:0000256" key="8">
    <source>
        <dbReference type="SAM" id="MobiDB-lite"/>
    </source>
</evidence>
<evidence type="ECO:0000256" key="6">
    <source>
        <dbReference type="ARBA" id="ARBA00022840"/>
    </source>
</evidence>
<evidence type="ECO:0000259" key="10">
    <source>
        <dbReference type="PROSITE" id="PS51194"/>
    </source>
</evidence>
<dbReference type="InterPro" id="IPR011545">
    <property type="entry name" value="DEAD/DEAH_box_helicase_dom"/>
</dbReference>
<dbReference type="EMBL" id="KZ992455">
    <property type="protein sequence ID" value="RKP10386.1"/>
    <property type="molecule type" value="Genomic_DNA"/>
</dbReference>
<dbReference type="InterPro" id="IPR014001">
    <property type="entry name" value="Helicase_ATP-bd"/>
</dbReference>
<dbReference type="PROSITE" id="PS51194">
    <property type="entry name" value="HELICASE_CTER"/>
    <property type="match status" value="1"/>
</dbReference>
<dbReference type="Pfam" id="PF00271">
    <property type="entry name" value="Helicase_C"/>
    <property type="match status" value="1"/>
</dbReference>
<comment type="catalytic activity">
    <reaction evidence="7">
        <text>ATP + H2O = ADP + phosphate + H(+)</text>
        <dbReference type="Rhea" id="RHEA:13065"/>
        <dbReference type="ChEBI" id="CHEBI:15377"/>
        <dbReference type="ChEBI" id="CHEBI:15378"/>
        <dbReference type="ChEBI" id="CHEBI:30616"/>
        <dbReference type="ChEBI" id="CHEBI:43474"/>
        <dbReference type="ChEBI" id="CHEBI:456216"/>
        <dbReference type="EC" id="3.6.4.13"/>
    </reaction>
</comment>
<dbReference type="Pfam" id="PF04408">
    <property type="entry name" value="WHD_HA2"/>
    <property type="match status" value="1"/>
</dbReference>
<organism evidence="11 12">
    <name type="scientific">Thamnocephalis sphaerospora</name>
    <dbReference type="NCBI Taxonomy" id="78915"/>
    <lineage>
        <taxon>Eukaryota</taxon>
        <taxon>Fungi</taxon>
        <taxon>Fungi incertae sedis</taxon>
        <taxon>Zoopagomycota</taxon>
        <taxon>Zoopagomycotina</taxon>
        <taxon>Zoopagomycetes</taxon>
        <taxon>Zoopagales</taxon>
        <taxon>Sigmoideomycetaceae</taxon>
        <taxon>Thamnocephalis</taxon>
    </lineage>
</organism>
<protein>
    <recommendedName>
        <fullName evidence="1">RNA helicase</fullName>
        <ecNumber evidence="1">3.6.4.13</ecNumber>
    </recommendedName>
</protein>
<dbReference type="InterPro" id="IPR027417">
    <property type="entry name" value="P-loop_NTPase"/>
</dbReference>
<sequence>MSASRIEDARRALPVYPLREELVAAVQKHPVLVVVGETGRSLRQQALGSGKTTQIPQYVLEAFPEEWHIAVTQPRRIAATSVANRVAKEQRVELGGSRVGYTIRFDDRSTPRTRLRYMTDGVLLRETMSDPDLRRYQLVIVDEAHERSLDTDMLLGLLKRARRRRPELRVLVMSATLNVEKFSDFFDACPIFSIPGRVYPVEILHHRSARLKHLKSAHVQHVVDTALHVHHQEPAGDMLLFLTGKQEVEQACSELRAAAHKDVRKHREGNGDDQVSPMDMVVYPLYSTMDSYEQASIFERAPRDTRKVIVATNIAQTSVTIPGIRYVVDCGFVKQKVYDPRVGMDALLTVQISQAAALQRAGRAGRTLGGKCYRIYCKEDFEEMDRETVPEIQRSNLLGVTLHMKRVGIDDVLDFEFLDPPDTALMINAIKQLYLLDALTLDGQLTETGRDMAALPVSPYLSRALIAASREFNCSREMVMLAAMLSVEGVFMQPRDEAKREKAIEAHRAFYHASGDHCTLISVFLKWRAAGFSHSWCCDHYLRTQAMRSARGIYDQLRDNIQRLGTPNPSSDGAKKGDGSEDAGDGQLQASARIVVAMRSLQ</sequence>
<dbReference type="InterPro" id="IPR048333">
    <property type="entry name" value="HA2_WH"/>
</dbReference>
<dbReference type="GO" id="GO:0016787">
    <property type="term" value="F:hydrolase activity"/>
    <property type="evidence" value="ECO:0007669"/>
    <property type="project" value="UniProtKB-KW"/>
</dbReference>
<dbReference type="OrthoDB" id="10253254at2759"/>
<dbReference type="CDD" id="cd18791">
    <property type="entry name" value="SF2_C_RHA"/>
    <property type="match status" value="1"/>
</dbReference>
<dbReference type="STRING" id="78915.A0A4P9XVS4"/>
<dbReference type="SMART" id="SM00487">
    <property type="entry name" value="DEXDc"/>
    <property type="match status" value="1"/>
</dbReference>
<gene>
    <name evidence="11" type="ORF">THASP1DRAFT_12900</name>
</gene>
<dbReference type="FunFam" id="3.40.50.300:FF:000615">
    <property type="entry name" value="pre-mRNA-splicing factor ATP-dependent RNA helicase DEAH7"/>
    <property type="match status" value="1"/>
</dbReference>
<keyword evidence="4 11" id="KW-0378">Hydrolase</keyword>
<name>A0A4P9XVS4_9FUNG</name>
<dbReference type="SUPFAM" id="SSF52540">
    <property type="entry name" value="P-loop containing nucleoside triphosphate hydrolases"/>
    <property type="match status" value="1"/>
</dbReference>
<dbReference type="GO" id="GO:0000390">
    <property type="term" value="P:spliceosomal complex disassembly"/>
    <property type="evidence" value="ECO:0007669"/>
    <property type="project" value="TreeGrafter"/>
</dbReference>
<keyword evidence="2" id="KW-0507">mRNA processing</keyword>
<proteinExistence type="predicted"/>
<evidence type="ECO:0000256" key="4">
    <source>
        <dbReference type="ARBA" id="ARBA00022801"/>
    </source>
</evidence>
<dbReference type="PANTHER" id="PTHR18934">
    <property type="entry name" value="ATP-DEPENDENT RNA HELICASE"/>
    <property type="match status" value="1"/>
</dbReference>
<dbReference type="CDD" id="cd17917">
    <property type="entry name" value="DEXHc_RHA-like"/>
    <property type="match status" value="1"/>
</dbReference>
<feature type="region of interest" description="Disordered" evidence="8">
    <location>
        <begin position="561"/>
        <end position="589"/>
    </location>
</feature>
<dbReference type="GO" id="GO:0071013">
    <property type="term" value="C:catalytic step 2 spliceosome"/>
    <property type="evidence" value="ECO:0007669"/>
    <property type="project" value="TreeGrafter"/>
</dbReference>
<dbReference type="Gene3D" id="3.40.50.300">
    <property type="entry name" value="P-loop containing nucleotide triphosphate hydrolases"/>
    <property type="match status" value="2"/>
</dbReference>
<feature type="domain" description="Helicase ATP-binding" evidence="9">
    <location>
        <begin position="48"/>
        <end position="195"/>
    </location>
</feature>
<evidence type="ECO:0000256" key="2">
    <source>
        <dbReference type="ARBA" id="ARBA00022664"/>
    </source>
</evidence>
<dbReference type="SMART" id="SM00490">
    <property type="entry name" value="HELICc"/>
    <property type="match status" value="1"/>
</dbReference>
<dbReference type="InterPro" id="IPR007502">
    <property type="entry name" value="Helicase-assoc_dom"/>
</dbReference>
<evidence type="ECO:0000313" key="12">
    <source>
        <dbReference type="Proteomes" id="UP000271241"/>
    </source>
</evidence>
<dbReference type="Pfam" id="PF00270">
    <property type="entry name" value="DEAD"/>
    <property type="match status" value="1"/>
</dbReference>
<dbReference type="Pfam" id="PF21010">
    <property type="entry name" value="HA2_C"/>
    <property type="match status" value="1"/>
</dbReference>
<keyword evidence="6" id="KW-0067">ATP-binding</keyword>
<dbReference type="FunFam" id="3.40.50.300:FF:000145">
    <property type="entry name" value="probable ATP-dependent RNA helicase DHX40"/>
    <property type="match status" value="1"/>
</dbReference>
<dbReference type="PANTHER" id="PTHR18934:SF85">
    <property type="entry name" value="ATP-DEPENDENT RNA HELICASE DHX8"/>
    <property type="match status" value="1"/>
</dbReference>
<evidence type="ECO:0000256" key="1">
    <source>
        <dbReference type="ARBA" id="ARBA00012552"/>
    </source>
</evidence>